<feature type="compositionally biased region" description="Low complexity" evidence="2">
    <location>
        <begin position="2445"/>
        <end position="2470"/>
    </location>
</feature>
<reference evidence="4 5" key="1">
    <citation type="submission" date="2019-01" db="EMBL/GenBank/DDBJ databases">
        <title>Genome sequence of Salinicola endophyticus REST5.</title>
        <authorList>
            <person name="Nascimento F.X."/>
        </authorList>
    </citation>
    <scope>NUCLEOTIDE SEQUENCE [LARGE SCALE GENOMIC DNA]</scope>
    <source>
        <strain evidence="4 5">REST5</strain>
    </source>
</reference>
<dbReference type="InterPro" id="IPR006584">
    <property type="entry name" value="Cellulose-bd_IV"/>
</dbReference>
<feature type="domain" description="CBM6" evidence="3">
    <location>
        <begin position="145"/>
        <end position="271"/>
    </location>
</feature>
<dbReference type="EMBL" id="CP035631">
    <property type="protein sequence ID" value="WFF43225.1"/>
    <property type="molecule type" value="Genomic_DNA"/>
</dbReference>
<evidence type="ECO:0000256" key="2">
    <source>
        <dbReference type="SAM" id="MobiDB-lite"/>
    </source>
</evidence>
<dbReference type="Gene3D" id="2.120.10.30">
    <property type="entry name" value="TolB, C-terminal domain"/>
    <property type="match status" value="1"/>
</dbReference>
<feature type="compositionally biased region" description="Basic and acidic residues" evidence="2">
    <location>
        <begin position="464"/>
        <end position="473"/>
    </location>
</feature>
<dbReference type="Proteomes" id="UP001321526">
    <property type="component" value="Chromosome"/>
</dbReference>
<dbReference type="Pfam" id="PF03422">
    <property type="entry name" value="CBM_6"/>
    <property type="match status" value="5"/>
</dbReference>
<dbReference type="SUPFAM" id="SSF49785">
    <property type="entry name" value="Galactose-binding domain-like"/>
    <property type="match status" value="8"/>
</dbReference>
<feature type="domain" description="CBM6" evidence="3">
    <location>
        <begin position="2300"/>
        <end position="2435"/>
    </location>
</feature>
<feature type="compositionally biased region" description="Basic and acidic residues" evidence="2">
    <location>
        <begin position="142"/>
        <end position="151"/>
    </location>
</feature>
<keyword evidence="5" id="KW-1185">Reference proteome</keyword>
<evidence type="ECO:0000256" key="1">
    <source>
        <dbReference type="ARBA" id="ARBA00022729"/>
    </source>
</evidence>
<feature type="domain" description="CBM6" evidence="3">
    <location>
        <begin position="445"/>
        <end position="591"/>
    </location>
</feature>
<dbReference type="Gene3D" id="2.60.120.260">
    <property type="entry name" value="Galactose-binding domain-like"/>
    <property type="match status" value="7"/>
</dbReference>
<feature type="region of interest" description="Disordered" evidence="2">
    <location>
        <begin position="1308"/>
        <end position="1335"/>
    </location>
</feature>
<dbReference type="PROSITE" id="PS51175">
    <property type="entry name" value="CBM6"/>
    <property type="match status" value="7"/>
</dbReference>
<evidence type="ECO:0000313" key="4">
    <source>
        <dbReference type="EMBL" id="WFF43225.1"/>
    </source>
</evidence>
<dbReference type="InterPro" id="IPR005084">
    <property type="entry name" value="CBM6"/>
</dbReference>
<feature type="region of interest" description="Disordered" evidence="2">
    <location>
        <begin position="136"/>
        <end position="160"/>
    </location>
</feature>
<organism evidence="4 5">
    <name type="scientific">Salinicola endophyticus</name>
    <dbReference type="NCBI Taxonomy" id="1949083"/>
    <lineage>
        <taxon>Bacteria</taxon>
        <taxon>Pseudomonadati</taxon>
        <taxon>Pseudomonadota</taxon>
        <taxon>Gammaproteobacteria</taxon>
        <taxon>Oceanospirillales</taxon>
        <taxon>Halomonadaceae</taxon>
        <taxon>Salinicola</taxon>
    </lineage>
</organism>
<evidence type="ECO:0000313" key="5">
    <source>
        <dbReference type="Proteomes" id="UP001321526"/>
    </source>
</evidence>
<accession>A0ABY8FMZ9</accession>
<sequence length="2493" mass="261031">MFSLAIVDAQSGTVVRTLAPGDAVTRDLIGDGYRLQVTPLDGADFSASQVRGVVVTLDDAGGNQQQHSTFITPYWVALDGDTGRGGALLKIEAVNSAGTTIVGSAQTQALEIVNDEGWSSDVYTLQGTSLIADDGSSLADTGVRDTDHRESSPAAGSDGLWDGHSGSGYLDMGSQVGDAAYFDVTVETAGTYQLDVRYAVSGSATTSRPMAVKVDGEAQGVLGFAGTGSGSAGWETWDHATLTLALEPGSHRIRMENLLAEGPNVDSLALSLVKAAVGMPPSFTLQAEDTSRVEIHDLGATTDPSLTRWVDTAHPDAGGNHRAGAIGDSYVDLGSNAGDSVIFHAEPSVEGLYTATIRYANGGGGDRPLLLNLDNGAAMLVSFPPTGGWSSWREVQVTLPLSAGTNALTLSLPSAAEGGVANGPNIDQIAFDYAGEMSAPPTLVASIEGEAMARDDGSSPADTVVRDASHPESDPAAGSDGLWGDYSGSGYLDMGEQVGDAASFQVSVVQAGTYALVLRYANGASDTQEMKVIVAGESQGKVAFVSTGDGASGWENWTEVRYEVALNAGSNAIRLENISAGGPNIDKLEVHHVVDPVVEPGERPVIKINFQPANAATPEGYVADTGLAFGAQSLQVDGKTHAYGWVTEASIADGTANGTTPMGISGQDPDALGNRAGALAGVDGLQATYAGFAKPGYAQHAGWEIALDDGYYEVTVSLGDSGGQYDSVNVINAEGEAFGRLVPMRPDDFPADANPADDSQGYRSTLITKVVHVTDGRLTLDSLRADSANTEIQYLEIQPLPDLTPDDDRAAPLDYAHFTDPRAVAGVGQNQVEVDLQPSDGSPPVGIDPTSDIFIGISVVEGRGGALLESLQDGSVRLFNTVTGEAVAFNINTTGGFDSLTISPKDGLDPYTSYTLVIDGFQDRGSNTDTSAPTRDFQKFTTTFVTGAEAEIPDSEVAFNSTVELNGAEDDAYQFTSMTLSPDSSKLYVSTMNGEIRRFDIDPITGALSHEQTLALDYFQDDAGARGIIGLTFDPTDPDVIWVTDNYPIPLTGRDNGVPDFSGRVSKITLDPDDTVFSGSAQTYIAGLPRSNGDHVTNSLVFHANPAYDALTNPDVPPYLMYVSQGANTAMGQDDSAWGNRPERLLNASVLEIDPYREAPPGGFDVSTEPLPSDGSNTRYPDSDGDLKNGPIDMGGGQYLVFAADGTASMQDADGNLLIQYYDPYAADAVLKIYATGIRNAYDLVWHSNGSLYLPTNGSAAGGSTPDDPATAVDEGLINVGIEDDFLFQIEKGGYYGHPNPLHDEYVLNGGNPTSGKDLNETDEYPVGTQPDPNYRGEDIYSLGTNRSPNGAIEYTSGVFGATLKGSLLFVEYSGGDDVRWITLDADGKVSGDSVLRDPDGKVISFVDPLDIIQNPLTGQLYLMTLNRTNGQSQIIRLDPVPGDVVVPGDDLKSVATIQAEDDTLATIASGAGAQIVIRDGDNPEPASANVGTASGVRPGAYGVDGNTDDSDGVVGGYADFGSTNNDFITFNVDVATGDAGDAVLRVRYANGGTGERPLEVFVNGDSVGTYGFAPPAGVSSGNTAWNTWQTLDVPATLLAGANSITLRSVNNTGPNIDQLEVLVHDSSPGYTVYEAESATLEGGAVVVPSTVSDRDASGDGYVDFIGSGDQTLSWQVEVASSGVYEIGFRYSLTTGKADRPLALEVNGSDYPAVDFPAKSATVSDWVYQTVQVTLTAGSNTIAVTAPNANGPDIDLLRVPDEPLSVVADGKISAVSADPAFFSDRLAFNYLENNHASGSAPEAREYKDSGTVIVTNQGSGDLTLTGATLEGPFRLSDPDALEGHVLAPGAALSVDVLFDRAAYTPPANNADDGVFQGTLTLHSNDADTPITQIQLAGFWQARDEGGWEPNLNEIWRVFGFGNHIDGLSTLDGGGGSVLEDFDLYRAVNDEEVLSRYWQLADGAQSAKVTQLAALHGYSGALLALHAPGDKSERTSLMNHDSLYSQSFLPHVANGNYATATFDRGRIPDSWAGDDVFGISVANLSTDPSLNPHGGSTPPAADTGIERGYTVRVFQAFDSEHNAIPDTYFVVMDYTGINYDYNDNVYLVQGIQPAVRSPFNDTQTPWAVDADGLTLDAALFDEGPAHLAYKDSSETQLGNSDFRDTGVDIQGDGDAIGWIEEGEWVEYTLEVDSAGVYDLSFLSALGAEGDSTRSISATFDHGSGVYAVADVGVGYSGGWNTFLPTQSHQVMLEAGEQTLRLTFHGGAMNLASFTLTPASQSAFNTDGTPWTVDSEFTLQAALYDQGGEGVAYHDSSDTQLGTDFRGEGVDIRGDGEAIGWIDNGEWVEYTLDVAEAGTYQLSFAAATTSGGRSVTASVAQEGQVYDSATSASVINTGGWNNYQSNDGVTLDLAAGEQVLRLTFNGGAMNLADFTLTATGTSTATGTLTASGSGTPSASDTTSATSDSSSLDNEAAMSDDVAISGVDTPPHVEIV</sequence>
<proteinExistence type="predicted"/>
<dbReference type="Pfam" id="PF16990">
    <property type="entry name" value="CBM_35"/>
    <property type="match status" value="1"/>
</dbReference>
<feature type="domain" description="CBM6" evidence="3">
    <location>
        <begin position="2138"/>
        <end position="2275"/>
    </location>
</feature>
<dbReference type="InterPro" id="IPR008979">
    <property type="entry name" value="Galactose-bd-like_sf"/>
</dbReference>
<feature type="region of interest" description="Disordered" evidence="2">
    <location>
        <begin position="453"/>
        <end position="482"/>
    </location>
</feature>
<dbReference type="InterPro" id="IPR013783">
    <property type="entry name" value="Ig-like_fold"/>
</dbReference>
<feature type="region of interest" description="Disordered" evidence="2">
    <location>
        <begin position="1159"/>
        <end position="1184"/>
    </location>
</feature>
<dbReference type="CDD" id="cd04080">
    <property type="entry name" value="CBM6_cellulase-like"/>
    <property type="match status" value="2"/>
</dbReference>
<protein>
    <submittedName>
        <fullName evidence="4">Carbohydrate-binding protein</fullName>
    </submittedName>
</protein>
<feature type="domain" description="CBM6" evidence="3">
    <location>
        <begin position="1456"/>
        <end position="1623"/>
    </location>
</feature>
<keyword evidence="1" id="KW-0732">Signal</keyword>
<evidence type="ECO:0000259" key="3">
    <source>
        <dbReference type="PROSITE" id="PS51175"/>
    </source>
</evidence>
<name>A0ABY8FMZ9_9GAMM</name>
<dbReference type="Gene3D" id="2.60.40.10">
    <property type="entry name" value="Immunoglobulins"/>
    <property type="match status" value="1"/>
</dbReference>
<dbReference type="InterPro" id="IPR011042">
    <property type="entry name" value="6-blade_b-propeller_TolB-like"/>
</dbReference>
<feature type="domain" description="CBM6" evidence="3">
    <location>
        <begin position="283"/>
        <end position="432"/>
    </location>
</feature>
<dbReference type="InterPro" id="IPR011047">
    <property type="entry name" value="Quinoprotein_ADH-like_sf"/>
</dbReference>
<feature type="domain" description="CBM6" evidence="3">
    <location>
        <begin position="1632"/>
        <end position="1760"/>
    </location>
</feature>
<dbReference type="Gene3D" id="2.60.120.430">
    <property type="entry name" value="Galactose-binding lectin"/>
    <property type="match status" value="1"/>
</dbReference>
<dbReference type="SUPFAM" id="SSF50998">
    <property type="entry name" value="Quinoprotein alcohol dehydrogenase-like"/>
    <property type="match status" value="1"/>
</dbReference>
<feature type="region of interest" description="Disordered" evidence="2">
    <location>
        <begin position="2445"/>
        <end position="2472"/>
    </location>
</feature>
<dbReference type="SMART" id="SM00606">
    <property type="entry name" value="CBD_IV"/>
    <property type="match status" value="2"/>
</dbReference>
<gene>
    <name evidence="4" type="ORF">EVC62_17985</name>
</gene>